<dbReference type="InterPro" id="IPR041726">
    <property type="entry name" value="ACAD10_11_N"/>
</dbReference>
<keyword evidence="4" id="KW-1185">Reference proteome</keyword>
<organism evidence="3 4">
    <name type="scientific">Nonomuraea mangrovi</name>
    <dbReference type="NCBI Taxonomy" id="2316207"/>
    <lineage>
        <taxon>Bacteria</taxon>
        <taxon>Bacillati</taxon>
        <taxon>Actinomycetota</taxon>
        <taxon>Actinomycetes</taxon>
        <taxon>Streptosporangiales</taxon>
        <taxon>Streptosporangiaceae</taxon>
        <taxon>Nonomuraea</taxon>
    </lineage>
</organism>
<dbReference type="EMBL" id="JBHUFV010000003">
    <property type="protein sequence ID" value="MFD1930317.1"/>
    <property type="molecule type" value="Genomic_DNA"/>
</dbReference>
<gene>
    <name evidence="3" type="ORF">ACFSKW_02395</name>
</gene>
<dbReference type="InterPro" id="IPR051678">
    <property type="entry name" value="AGP_Transferase"/>
</dbReference>
<accession>A0ABW4SL96</accession>
<name>A0ABW4SL96_9ACTN</name>
<dbReference type="SUPFAM" id="SSF56112">
    <property type="entry name" value="Protein kinase-like (PK-like)"/>
    <property type="match status" value="1"/>
</dbReference>
<reference evidence="4" key="1">
    <citation type="journal article" date="2019" name="Int. J. Syst. Evol. Microbiol.">
        <title>The Global Catalogue of Microorganisms (GCM) 10K type strain sequencing project: providing services to taxonomists for standard genome sequencing and annotation.</title>
        <authorList>
            <consortium name="The Broad Institute Genomics Platform"/>
            <consortium name="The Broad Institute Genome Sequencing Center for Infectious Disease"/>
            <person name="Wu L."/>
            <person name="Ma J."/>
        </authorList>
    </citation>
    <scope>NUCLEOTIDE SEQUENCE [LARGE SCALE GENOMIC DNA]</scope>
    <source>
        <strain evidence="4">ICMP 6774ER</strain>
    </source>
</reference>
<dbReference type="InterPro" id="IPR011009">
    <property type="entry name" value="Kinase-like_dom_sf"/>
</dbReference>
<feature type="compositionally biased region" description="Basic residues" evidence="1">
    <location>
        <begin position="354"/>
        <end position="363"/>
    </location>
</feature>
<evidence type="ECO:0000313" key="3">
    <source>
        <dbReference type="EMBL" id="MFD1930317.1"/>
    </source>
</evidence>
<comment type="caution">
    <text evidence="3">The sequence shown here is derived from an EMBL/GenBank/DDBJ whole genome shotgun (WGS) entry which is preliminary data.</text>
</comment>
<dbReference type="Proteomes" id="UP001597368">
    <property type="component" value="Unassembled WGS sequence"/>
</dbReference>
<dbReference type="InterPro" id="IPR002575">
    <property type="entry name" value="Aminoglycoside_PTrfase"/>
</dbReference>
<proteinExistence type="predicted"/>
<dbReference type="RefSeq" id="WP_379568598.1">
    <property type="nucleotide sequence ID" value="NZ_JBHUFV010000003.1"/>
</dbReference>
<feature type="domain" description="Aminoglycoside phosphotransferase" evidence="2">
    <location>
        <begin position="80"/>
        <end position="285"/>
    </location>
</feature>
<evidence type="ECO:0000256" key="1">
    <source>
        <dbReference type="SAM" id="MobiDB-lite"/>
    </source>
</evidence>
<dbReference type="CDD" id="cd05154">
    <property type="entry name" value="ACAD10_11_N-like"/>
    <property type="match status" value="1"/>
</dbReference>
<evidence type="ECO:0000313" key="4">
    <source>
        <dbReference type="Proteomes" id="UP001597368"/>
    </source>
</evidence>
<dbReference type="Pfam" id="PF01636">
    <property type="entry name" value="APH"/>
    <property type="match status" value="1"/>
</dbReference>
<sequence>MIAQIVAEVFGRGCEIPARARLSGGASRAMWAVDVRDPAGRLHELVIRLSPATAGTVLSPAEGPAVAPREGAGGLGLGPLDEARLLRAAAAAGVPVPEVVAAAGPYLVMRRIEGETIPRRILRDDLYREARPKLAAQCGQALAAVHRMPLDAVDPSVDQTVAGAVPDDPLAAWREVLDLTGQPHPVFELAFRELARTRPGGSRTTVVHGDFRNGNLIVGPEGLRAVLDWELAHVGDPVEDLGWLCVKAWRFGARPPVGGFGEYDDLLAAYERASGHRVDRDALRWWEMFGVLKWGIICVTQAMRHLGGSTRSVELAAIGRRVCETEWDLLELLRARPAPAARDRPVSRPLRSVARGRRPRSAG</sequence>
<dbReference type="Gene3D" id="3.90.1200.10">
    <property type="match status" value="1"/>
</dbReference>
<evidence type="ECO:0000259" key="2">
    <source>
        <dbReference type="Pfam" id="PF01636"/>
    </source>
</evidence>
<dbReference type="PANTHER" id="PTHR21310">
    <property type="entry name" value="AMINOGLYCOSIDE PHOSPHOTRANSFERASE-RELATED-RELATED"/>
    <property type="match status" value="1"/>
</dbReference>
<protein>
    <submittedName>
        <fullName evidence="3">Phosphotransferase family protein</fullName>
    </submittedName>
</protein>
<feature type="region of interest" description="Disordered" evidence="1">
    <location>
        <begin position="342"/>
        <end position="363"/>
    </location>
</feature>
<dbReference type="PANTHER" id="PTHR21310:SF57">
    <property type="entry name" value="BLR2944 PROTEIN"/>
    <property type="match status" value="1"/>
</dbReference>